<dbReference type="GO" id="GO:0003700">
    <property type="term" value="F:DNA-binding transcription factor activity"/>
    <property type="evidence" value="ECO:0007669"/>
    <property type="project" value="InterPro"/>
</dbReference>
<dbReference type="RefSeq" id="WP_353946192.1">
    <property type="nucleotide sequence ID" value="NZ_CP159534.1"/>
</dbReference>
<dbReference type="KEGG" id="stac:ABII15_34415"/>
<proteinExistence type="predicted"/>
<dbReference type="InterPro" id="IPR050204">
    <property type="entry name" value="AraC_XylS_family_regulators"/>
</dbReference>
<dbReference type="InterPro" id="IPR009057">
    <property type="entry name" value="Homeodomain-like_sf"/>
</dbReference>
<sequence length="321" mass="34705">MSGKPVQPAEARTPSGDEARSLMQAAYGRRFSAQDVPRGGAYVIRHFDTPHFAYREMVLPAPLAFTKEPRDDLVVVRVVGGRARRTLGRQQGTFAAGDIFLGHVPDRPCHGFTVDLYASAITLPGALLTRAAALADPRGGRPLRFTGLTPVDRRHAAHWDRVRAYARSVCDLGTEAIPLIVSPLADLLAGAVLQVFPNTAAGHEPSLSDTRDATHSTAVRATAYIDEHAHTDIGLADIADAVQVTPRALQYAFRRHLGTTPMAYLRRVRLAHAHSALKAADPFAGATVTRIAAQWGFLHTSRFSAAYRAAYGQSPRDTLHG</sequence>
<dbReference type="PANTHER" id="PTHR46796:SF12">
    <property type="entry name" value="HTH-TYPE DNA-BINDING TRANSCRIPTIONAL ACTIVATOR EUTR"/>
    <property type="match status" value="1"/>
</dbReference>
<accession>A0AAU8J2L2</accession>
<dbReference type="PROSITE" id="PS01124">
    <property type="entry name" value="HTH_ARAC_FAMILY_2"/>
    <property type="match status" value="1"/>
</dbReference>
<evidence type="ECO:0000256" key="1">
    <source>
        <dbReference type="ARBA" id="ARBA00023015"/>
    </source>
</evidence>
<dbReference type="SUPFAM" id="SSF46689">
    <property type="entry name" value="Homeodomain-like"/>
    <property type="match status" value="2"/>
</dbReference>
<reference evidence="5" key="1">
    <citation type="submission" date="2024-06" db="EMBL/GenBank/DDBJ databases">
        <title>Streptomyces sp. strain HUAS MG91 genome sequences.</title>
        <authorList>
            <person name="Mo P."/>
        </authorList>
    </citation>
    <scope>NUCLEOTIDE SEQUENCE</scope>
    <source>
        <strain evidence="5">HUAS MG91</strain>
    </source>
</reference>
<dbReference type="InterPro" id="IPR018060">
    <property type="entry name" value="HTH_AraC"/>
</dbReference>
<organism evidence="5">
    <name type="scientific">Streptomyces tabacisoli</name>
    <dbReference type="NCBI Taxonomy" id="3156398"/>
    <lineage>
        <taxon>Bacteria</taxon>
        <taxon>Bacillati</taxon>
        <taxon>Actinomycetota</taxon>
        <taxon>Actinomycetes</taxon>
        <taxon>Kitasatosporales</taxon>
        <taxon>Streptomycetaceae</taxon>
        <taxon>Streptomyces</taxon>
    </lineage>
</organism>
<keyword evidence="2" id="KW-0238">DNA-binding</keyword>
<gene>
    <name evidence="5" type="ORF">ABII15_34415</name>
</gene>
<evidence type="ECO:0000313" key="5">
    <source>
        <dbReference type="EMBL" id="XCJ74755.1"/>
    </source>
</evidence>
<dbReference type="PANTHER" id="PTHR46796">
    <property type="entry name" value="HTH-TYPE TRANSCRIPTIONAL ACTIVATOR RHAS-RELATED"/>
    <property type="match status" value="1"/>
</dbReference>
<dbReference type="AlphaFoldDB" id="A0AAU8J2L2"/>
<dbReference type="Pfam" id="PF12833">
    <property type="entry name" value="HTH_18"/>
    <property type="match status" value="1"/>
</dbReference>
<evidence type="ECO:0000259" key="4">
    <source>
        <dbReference type="PROSITE" id="PS01124"/>
    </source>
</evidence>
<keyword evidence="3" id="KW-0804">Transcription</keyword>
<evidence type="ECO:0000256" key="2">
    <source>
        <dbReference type="ARBA" id="ARBA00023125"/>
    </source>
</evidence>
<dbReference type="GO" id="GO:0043565">
    <property type="term" value="F:sequence-specific DNA binding"/>
    <property type="evidence" value="ECO:0007669"/>
    <property type="project" value="InterPro"/>
</dbReference>
<dbReference type="SMART" id="SM00342">
    <property type="entry name" value="HTH_ARAC"/>
    <property type="match status" value="1"/>
</dbReference>
<dbReference type="Gene3D" id="1.10.10.60">
    <property type="entry name" value="Homeodomain-like"/>
    <property type="match status" value="1"/>
</dbReference>
<feature type="domain" description="HTH araC/xylS-type" evidence="4">
    <location>
        <begin position="219"/>
        <end position="321"/>
    </location>
</feature>
<evidence type="ECO:0000256" key="3">
    <source>
        <dbReference type="ARBA" id="ARBA00023163"/>
    </source>
</evidence>
<name>A0AAU8J2L2_9ACTN</name>
<dbReference type="EMBL" id="CP159534">
    <property type="protein sequence ID" value="XCJ74755.1"/>
    <property type="molecule type" value="Genomic_DNA"/>
</dbReference>
<keyword evidence="1" id="KW-0805">Transcription regulation</keyword>
<protein>
    <submittedName>
        <fullName evidence="5">Helix-turn-helix transcriptional regulator</fullName>
    </submittedName>
</protein>